<dbReference type="CDD" id="cd22276">
    <property type="entry name" value="DPBB_EXLA_N"/>
    <property type="match status" value="1"/>
</dbReference>
<evidence type="ECO:0000313" key="11">
    <source>
        <dbReference type="EMBL" id="ONL93363.1"/>
    </source>
</evidence>
<dbReference type="Gene3D" id="2.60.40.760">
    <property type="entry name" value="Expansin, cellulose-binding-like domain"/>
    <property type="match status" value="1"/>
</dbReference>
<proteinExistence type="evidence at transcript level"/>
<dbReference type="SUPFAM" id="SSF50685">
    <property type="entry name" value="Barwin-like endoglucanases"/>
    <property type="match status" value="1"/>
</dbReference>
<dbReference type="PROSITE" id="PS51257">
    <property type="entry name" value="PROKAR_LIPOPROTEIN"/>
    <property type="match status" value="1"/>
</dbReference>
<feature type="signal peptide" evidence="7">
    <location>
        <begin position="1"/>
        <end position="29"/>
    </location>
</feature>
<dbReference type="SUPFAM" id="SSF49590">
    <property type="entry name" value="PHL pollen allergen"/>
    <property type="match status" value="1"/>
</dbReference>
<dbReference type="GO" id="GO:0005576">
    <property type="term" value="C:extracellular region"/>
    <property type="evidence" value="ECO:0007669"/>
    <property type="project" value="InterPro"/>
</dbReference>
<dbReference type="SMR" id="C4J9L0"/>
<dbReference type="GO" id="GO:0071555">
    <property type="term" value="P:cell wall organization"/>
    <property type="evidence" value="ECO:0007669"/>
    <property type="project" value="UniProtKB-KW"/>
</dbReference>
<comment type="subcellular location">
    <subcellularLocation>
        <location evidence="1">Secreted</location>
        <location evidence="1">Cell wall</location>
    </subcellularLocation>
</comment>
<evidence type="ECO:0000259" key="8">
    <source>
        <dbReference type="PROSITE" id="PS50842"/>
    </source>
</evidence>
<dbReference type="AlphaFoldDB" id="C4J9L0"/>
<feature type="chain" id="PRO_5010828231" evidence="7">
    <location>
        <begin position="30"/>
        <end position="278"/>
    </location>
</feature>
<dbReference type="PROSITE" id="PS50842">
    <property type="entry name" value="EXPANSIN_EG45"/>
    <property type="match status" value="1"/>
</dbReference>
<feature type="domain" description="Expansin-like CBD" evidence="9">
    <location>
        <begin position="172"/>
        <end position="255"/>
    </location>
</feature>
<keyword evidence="7" id="KW-0732">Signal</keyword>
<dbReference type="InterPro" id="IPR009009">
    <property type="entry name" value="RlpA-like_DPBB"/>
</dbReference>
<evidence type="ECO:0000256" key="3">
    <source>
        <dbReference type="ARBA" id="ARBA00022525"/>
    </source>
</evidence>
<accession>C4J9L0</accession>
<keyword evidence="4" id="KW-0325">Glycoprotein</keyword>
<dbReference type="PANTHER" id="PTHR31692:SF128">
    <property type="entry name" value="EXPANSIN-LIKE A1"/>
    <property type="match status" value="1"/>
</dbReference>
<dbReference type="Pfam" id="PF03330">
    <property type="entry name" value="DPBB_1"/>
    <property type="match status" value="1"/>
</dbReference>
<dbReference type="PROSITE" id="PS50843">
    <property type="entry name" value="EXPANSIN_CBD"/>
    <property type="match status" value="1"/>
</dbReference>
<keyword evidence="5" id="KW-0961">Cell wall biogenesis/degradation</keyword>
<dbReference type="KEGG" id="zma:103631665"/>
<dbReference type="InterPro" id="IPR007117">
    <property type="entry name" value="Expansin_CBD"/>
</dbReference>
<dbReference type="PRINTS" id="PR01225">
    <property type="entry name" value="EXPANSNFAMLY"/>
</dbReference>
<evidence type="ECO:0000259" key="9">
    <source>
        <dbReference type="PROSITE" id="PS50843"/>
    </source>
</evidence>
<dbReference type="PANTHER" id="PTHR31692">
    <property type="entry name" value="EXPANSIN-B3"/>
    <property type="match status" value="1"/>
</dbReference>
<organism evidence="10">
    <name type="scientific">Zea mays</name>
    <name type="common">Maize</name>
    <dbReference type="NCBI Taxonomy" id="4577"/>
    <lineage>
        <taxon>Eukaryota</taxon>
        <taxon>Viridiplantae</taxon>
        <taxon>Streptophyta</taxon>
        <taxon>Embryophyta</taxon>
        <taxon>Tracheophyta</taxon>
        <taxon>Spermatophyta</taxon>
        <taxon>Magnoliopsida</taxon>
        <taxon>Liliopsida</taxon>
        <taxon>Poales</taxon>
        <taxon>Poaceae</taxon>
        <taxon>PACMAD clade</taxon>
        <taxon>Panicoideae</taxon>
        <taxon>Andropogonodae</taxon>
        <taxon>Andropogoneae</taxon>
        <taxon>Tripsacinae</taxon>
        <taxon>Zea</taxon>
    </lineage>
</organism>
<feature type="domain" description="Expansin-like EG45" evidence="8">
    <location>
        <begin position="50"/>
        <end position="154"/>
    </location>
</feature>
<comment type="similarity">
    <text evidence="6">Belongs to the expansin family.</text>
</comment>
<keyword evidence="2" id="KW-0134">Cell wall</keyword>
<dbReference type="eggNOG" id="ENOG502QSGZ">
    <property type="taxonomic scope" value="Eukaryota"/>
</dbReference>
<keyword evidence="3" id="KW-0964">Secreted</keyword>
<dbReference type="InterPro" id="IPR036749">
    <property type="entry name" value="Expansin_CBD_sf"/>
</dbReference>
<dbReference type="InterPro" id="IPR007112">
    <property type="entry name" value="Expansin/allergen_DPBB_dom"/>
</dbReference>
<evidence type="ECO:0000256" key="1">
    <source>
        <dbReference type="ARBA" id="ARBA00004191"/>
    </source>
</evidence>
<reference evidence="10" key="1">
    <citation type="journal article" date="2009" name="PLoS Genet.">
        <title>Sequencing, mapping, and analysis of 27,455 maize full-length cDNAs.</title>
        <authorList>
            <person name="Soderlund C."/>
            <person name="Descour A."/>
            <person name="Kudrna D."/>
            <person name="Bomhoff M."/>
            <person name="Boyd L."/>
            <person name="Currie J."/>
            <person name="Angelova A."/>
            <person name="Collura K."/>
            <person name="Wissotski M."/>
            <person name="Ashley E."/>
            <person name="Morrow D."/>
            <person name="Fernandes J."/>
            <person name="Walbot V."/>
            <person name="Yu Y."/>
        </authorList>
    </citation>
    <scope>NUCLEOTIDE SEQUENCE</scope>
    <source>
        <strain evidence="10">B73</strain>
    </source>
</reference>
<dbReference type="EMBL" id="CM007647">
    <property type="protein sequence ID" value="ONL93363.1"/>
    <property type="molecule type" value="Genomic_DNA"/>
</dbReference>
<sequence>MSVPPARLAASSLPLLLVWLQLQLLLASACDRCVRHSKAAYYTSALTLAGGSCGYGTDAASFSAGFLAAASPALYRAGVGCGACFQVRCKDKKLCGAAGARVVVTDRARTNRTDLVLSSTAFAAMARPGMAPRLAARRAVDVEYKRVPCEYKHRNLSVRVEERSHAAAPAPGDLAIRFLYQGGQTDIVAVDVAQVGSSNWRFMTRDDGPAWSTRQAPPGPLQLRVVVTGGYDGKWVWADREVLPRWRRAGEVYDTGVQITDVAQEGCFPCDTHEWEEE</sequence>
<evidence type="ECO:0000256" key="6">
    <source>
        <dbReference type="RuleBase" id="RU003460"/>
    </source>
</evidence>
<gene>
    <name evidence="11" type="ORF">ZEAMMB73_Zm00001d027520</name>
</gene>
<dbReference type="PaxDb" id="4577-GRMZM2G095968_P02"/>
<evidence type="ECO:0000256" key="7">
    <source>
        <dbReference type="SAM" id="SignalP"/>
    </source>
</evidence>
<dbReference type="InterPro" id="IPR007118">
    <property type="entry name" value="Expan_Lol_pI"/>
</dbReference>
<reference evidence="11" key="2">
    <citation type="submission" date="2015-12" db="EMBL/GenBank/DDBJ databases">
        <title>Update maize B73 reference genome by single molecule sequencing technologies.</title>
        <authorList>
            <consortium name="Maize Genome Sequencing Project"/>
            <person name="Ware D."/>
        </authorList>
    </citation>
    <scope>NUCLEOTIDE SEQUENCE [LARGE SCALE GENOMIC DNA]</scope>
    <source>
        <tissue evidence="11">Seedling</tissue>
    </source>
</reference>
<protein>
    <submittedName>
        <fullName evidence="11">Expansin-like6</fullName>
    </submittedName>
</protein>
<dbReference type="EMBL" id="BT087507">
    <property type="protein sequence ID" value="ACR37860.1"/>
    <property type="molecule type" value="mRNA"/>
</dbReference>
<dbReference type="HOGENOM" id="CLU_027462_3_1_1"/>
<dbReference type="ExpressionAtlas" id="C4J9L0">
    <property type="expression patterns" value="baseline and differential"/>
</dbReference>
<evidence type="ECO:0000256" key="2">
    <source>
        <dbReference type="ARBA" id="ARBA00022512"/>
    </source>
</evidence>
<dbReference type="InterPro" id="IPR036908">
    <property type="entry name" value="RlpA-like_sf"/>
</dbReference>
<dbReference type="OrthoDB" id="623266at2759"/>
<dbReference type="Pfam" id="PF01357">
    <property type="entry name" value="Expansin_C"/>
    <property type="match status" value="1"/>
</dbReference>
<name>C4J9L0_MAIZE</name>
<evidence type="ECO:0000256" key="4">
    <source>
        <dbReference type="ARBA" id="ARBA00023180"/>
    </source>
</evidence>
<evidence type="ECO:0000313" key="10">
    <source>
        <dbReference type="EMBL" id="ACR37860.1"/>
    </source>
</evidence>
<evidence type="ECO:0000256" key="5">
    <source>
        <dbReference type="ARBA" id="ARBA00023316"/>
    </source>
</evidence>
<dbReference type="FunCoup" id="C4J9L0">
    <property type="interactions" value="738"/>
</dbReference>
<dbReference type="Gene3D" id="2.40.40.10">
    <property type="entry name" value="RlpA-like domain"/>
    <property type="match status" value="1"/>
</dbReference>
<dbReference type="OMA" id="IRCKNTT"/>
<dbReference type="InParanoid" id="C4J9L0"/>